<dbReference type="GO" id="GO:0003677">
    <property type="term" value="F:DNA binding"/>
    <property type="evidence" value="ECO:0007669"/>
    <property type="project" value="UniProtKB-KW"/>
</dbReference>
<dbReference type="Gene3D" id="1.10.150.130">
    <property type="match status" value="1"/>
</dbReference>
<keyword evidence="6" id="KW-1185">Reference proteome</keyword>
<evidence type="ECO:0000259" key="3">
    <source>
        <dbReference type="Pfam" id="PF13102"/>
    </source>
</evidence>
<sequence>MKHNIYVAGTPQRTDSKGFEGVRLVVSFGGKQMKIATGVHWKPIFINKDGIIQGDAPLKEYLQASKKINDLKLKISEHLETNTETTPARVKLILQNRPTTDFVSYAYAKLLDRHQKLEIGYNTYKAQKESIARLENFKGKIAFQDINLLMLESYKLWLKNQKYKRNTIWTSLKDFRTYLNTAIEDGIQVDYPFGKKFKMPKGQRRIKFLHEDEFQKVKAYYETTTNVYHREVLRAFLFSCYTGLRISDVQAITGKNIINKTLVFEPRKTKDSETKEFTDIEIPLHPFVIANLPGKLQKEIPIFQN</sequence>
<evidence type="ECO:0000313" key="5">
    <source>
        <dbReference type="EMBL" id="MCP9764187.1"/>
    </source>
</evidence>
<evidence type="ECO:0000256" key="2">
    <source>
        <dbReference type="ARBA" id="ARBA00023172"/>
    </source>
</evidence>
<keyword evidence="2" id="KW-0233">DNA recombination</keyword>
<feature type="non-terminal residue" evidence="5">
    <location>
        <position position="305"/>
    </location>
</feature>
<evidence type="ECO:0000313" key="4">
    <source>
        <dbReference type="EMBL" id="MCP9763786.1"/>
    </source>
</evidence>
<dbReference type="InterPro" id="IPR013762">
    <property type="entry name" value="Integrase-like_cat_sf"/>
</dbReference>
<dbReference type="RefSeq" id="WP_255037554.1">
    <property type="nucleotide sequence ID" value="NZ_RJUF01000040.1"/>
</dbReference>
<dbReference type="GO" id="GO:0006310">
    <property type="term" value="P:DNA recombination"/>
    <property type="evidence" value="ECO:0007669"/>
    <property type="project" value="UniProtKB-KW"/>
</dbReference>
<dbReference type="Pfam" id="PF13102">
    <property type="entry name" value="Phage_int_SAM_5"/>
    <property type="match status" value="1"/>
</dbReference>
<dbReference type="Proteomes" id="UP001204144">
    <property type="component" value="Unassembled WGS sequence"/>
</dbReference>
<dbReference type="InterPro" id="IPR010998">
    <property type="entry name" value="Integrase_recombinase_N"/>
</dbReference>
<keyword evidence="1" id="KW-0238">DNA-binding</keyword>
<dbReference type="Gene3D" id="1.10.443.10">
    <property type="entry name" value="Intergrase catalytic core"/>
    <property type="match status" value="1"/>
</dbReference>
<dbReference type="InterPro" id="IPR011010">
    <property type="entry name" value="DNA_brk_join_enz"/>
</dbReference>
<accession>A0AAE3H476</accession>
<feature type="domain" description="Phage integrase SAM-like" evidence="3">
    <location>
        <begin position="104"/>
        <end position="196"/>
    </location>
</feature>
<dbReference type="EMBL" id="RJUF01000091">
    <property type="protein sequence ID" value="MCP9764187.1"/>
    <property type="molecule type" value="Genomic_DNA"/>
</dbReference>
<dbReference type="SUPFAM" id="SSF56349">
    <property type="entry name" value="DNA breaking-rejoining enzymes"/>
    <property type="match status" value="1"/>
</dbReference>
<protein>
    <recommendedName>
        <fullName evidence="3">Phage integrase SAM-like domain-containing protein</fullName>
    </recommendedName>
</protein>
<comment type="caution">
    <text evidence="5">The sequence shown here is derived from an EMBL/GenBank/DDBJ whole genome shotgun (WGS) entry which is preliminary data.</text>
</comment>
<gene>
    <name evidence="4" type="ORF">EGI31_12555</name>
    <name evidence="5" type="ORF">EGI31_14640</name>
</gene>
<name>A0AAE3H476_9BACT</name>
<reference evidence="5 6" key="1">
    <citation type="submission" date="2018-11" db="EMBL/GenBank/DDBJ databases">
        <title>Novel bacteria species description.</title>
        <authorList>
            <person name="Han J.-H."/>
        </authorList>
    </citation>
    <scope>NUCLEOTIDE SEQUENCE [LARGE SCALE GENOMIC DNA]</scope>
    <source>
        <strain evidence="5 6">KCTC23259</strain>
    </source>
</reference>
<dbReference type="InterPro" id="IPR025269">
    <property type="entry name" value="SAM-like_dom"/>
</dbReference>
<organism evidence="5 6">
    <name type="scientific">Lacihabitans soyangensis</name>
    <dbReference type="NCBI Taxonomy" id="869394"/>
    <lineage>
        <taxon>Bacteria</taxon>
        <taxon>Pseudomonadati</taxon>
        <taxon>Bacteroidota</taxon>
        <taxon>Cytophagia</taxon>
        <taxon>Cytophagales</taxon>
        <taxon>Leadbetterellaceae</taxon>
        <taxon>Lacihabitans</taxon>
    </lineage>
</organism>
<proteinExistence type="predicted"/>
<dbReference type="AlphaFoldDB" id="A0AAE3H476"/>
<evidence type="ECO:0000313" key="6">
    <source>
        <dbReference type="Proteomes" id="UP001204144"/>
    </source>
</evidence>
<evidence type="ECO:0000256" key="1">
    <source>
        <dbReference type="ARBA" id="ARBA00023125"/>
    </source>
</evidence>
<dbReference type="GO" id="GO:0015074">
    <property type="term" value="P:DNA integration"/>
    <property type="evidence" value="ECO:0007669"/>
    <property type="project" value="InterPro"/>
</dbReference>
<dbReference type="EMBL" id="RJUF01000040">
    <property type="protein sequence ID" value="MCP9763786.1"/>
    <property type="molecule type" value="Genomic_DNA"/>
</dbReference>